<evidence type="ECO:0008006" key="4">
    <source>
        <dbReference type="Google" id="ProtNLM"/>
    </source>
</evidence>
<evidence type="ECO:0000256" key="1">
    <source>
        <dbReference type="SAM" id="SignalP"/>
    </source>
</evidence>
<dbReference type="EMBL" id="BNAH01000004">
    <property type="protein sequence ID" value="GHE84740.1"/>
    <property type="molecule type" value="Genomic_DNA"/>
</dbReference>
<feature type="signal peptide" evidence="1">
    <location>
        <begin position="1"/>
        <end position="24"/>
    </location>
</feature>
<feature type="chain" id="PRO_5045983721" description="DUF2059 domain-containing protein" evidence="1">
    <location>
        <begin position="25"/>
        <end position="273"/>
    </location>
</feature>
<keyword evidence="1" id="KW-0732">Signal</keyword>
<proteinExistence type="predicted"/>
<accession>A0ABQ3IHL1</accession>
<comment type="caution">
    <text evidence="2">The sequence shown here is derived from an EMBL/GenBank/DDBJ whole genome shotgun (WGS) entry which is preliminary data.</text>
</comment>
<dbReference type="RefSeq" id="WP_189377309.1">
    <property type="nucleotide sequence ID" value="NZ_BNAH01000004.1"/>
</dbReference>
<evidence type="ECO:0000313" key="3">
    <source>
        <dbReference type="Proteomes" id="UP000626370"/>
    </source>
</evidence>
<dbReference type="Proteomes" id="UP000626370">
    <property type="component" value="Unassembled WGS sequence"/>
</dbReference>
<reference evidence="3" key="1">
    <citation type="journal article" date="2019" name="Int. J. Syst. Evol. Microbiol.">
        <title>The Global Catalogue of Microorganisms (GCM) 10K type strain sequencing project: providing services to taxonomists for standard genome sequencing and annotation.</title>
        <authorList>
            <consortium name="The Broad Institute Genomics Platform"/>
            <consortium name="The Broad Institute Genome Sequencing Center for Infectious Disease"/>
            <person name="Wu L."/>
            <person name="Ma J."/>
        </authorList>
    </citation>
    <scope>NUCLEOTIDE SEQUENCE [LARGE SCALE GENOMIC DNA]</scope>
    <source>
        <strain evidence="3">CGMCC 1.15922</strain>
    </source>
</reference>
<evidence type="ECO:0000313" key="2">
    <source>
        <dbReference type="EMBL" id="GHE84740.1"/>
    </source>
</evidence>
<gene>
    <name evidence="2" type="ORF">GCM10011501_11940</name>
</gene>
<keyword evidence="3" id="KW-1185">Reference proteome</keyword>
<organism evidence="2 3">
    <name type="scientific">Thalassotalea profundi</name>
    <dbReference type="NCBI Taxonomy" id="2036687"/>
    <lineage>
        <taxon>Bacteria</taxon>
        <taxon>Pseudomonadati</taxon>
        <taxon>Pseudomonadota</taxon>
        <taxon>Gammaproteobacteria</taxon>
        <taxon>Alteromonadales</taxon>
        <taxon>Colwelliaceae</taxon>
        <taxon>Thalassotalea</taxon>
    </lineage>
</organism>
<protein>
    <recommendedName>
        <fullName evidence="4">DUF2059 domain-containing protein</fullName>
    </recommendedName>
</protein>
<sequence length="273" mass="31327">MNKQVKVLSFFAFLLIFISDSSLANTVSDKDIYRYLTLSGAEKALANIPAQIESMGQLMQVTGKDTEASQKIMNRIISHWQQDEIEKQVFDYVKQNISTEQMKPILIWLNTDLARKVKQAEAQASEPNFNQEIMNYLVELERNPPSATRVTAINQFIETTRVVEHSITLVMSVAEGLTKGLVIDANEKGNMESVSKIKKQLQDMESMLKPALEQQMIMVSYFIYRNINDKDFQKYSEFYQQELGQKEISLMYKAMGAAIVYWADSMSKEMLLK</sequence>
<name>A0ABQ3IHL1_9GAMM</name>